<keyword evidence="1" id="KW-0238">DNA-binding</keyword>
<feature type="chain" id="PRO_5040214748" description="Cas12f1-like TNB domain-containing protein" evidence="3">
    <location>
        <begin position="21"/>
        <end position="250"/>
    </location>
</feature>
<evidence type="ECO:0000313" key="6">
    <source>
        <dbReference type="Proteomes" id="UP000703661"/>
    </source>
</evidence>
<accession>A0A9P6MX59</accession>
<keyword evidence="6" id="KW-1185">Reference proteome</keyword>
<dbReference type="Pfam" id="PF07282">
    <property type="entry name" value="Cas12f1-like_TNB"/>
    <property type="match status" value="1"/>
</dbReference>
<gene>
    <name evidence="5" type="ORF">BGZ80_008776</name>
</gene>
<evidence type="ECO:0000256" key="3">
    <source>
        <dbReference type="SAM" id="SignalP"/>
    </source>
</evidence>
<name>A0A9P6MX59_9FUNG</name>
<proteinExistence type="predicted"/>
<keyword evidence="3" id="KW-0732">Signal</keyword>
<feature type="domain" description="Cas12f1-like TNB" evidence="4">
    <location>
        <begin position="107"/>
        <end position="160"/>
    </location>
</feature>
<feature type="region of interest" description="Disordered" evidence="2">
    <location>
        <begin position="192"/>
        <end position="250"/>
    </location>
</feature>
<dbReference type="EMBL" id="JAAAID010000489">
    <property type="protein sequence ID" value="KAG0016916.1"/>
    <property type="molecule type" value="Genomic_DNA"/>
</dbReference>
<feature type="compositionally biased region" description="Low complexity" evidence="2">
    <location>
        <begin position="198"/>
        <end position="214"/>
    </location>
</feature>
<dbReference type="AlphaFoldDB" id="A0A9P6MX59"/>
<dbReference type="InterPro" id="IPR010095">
    <property type="entry name" value="Cas12f1-like_TNB"/>
</dbReference>
<organism evidence="5 6">
    <name type="scientific">Entomortierella chlamydospora</name>
    <dbReference type="NCBI Taxonomy" id="101097"/>
    <lineage>
        <taxon>Eukaryota</taxon>
        <taxon>Fungi</taxon>
        <taxon>Fungi incertae sedis</taxon>
        <taxon>Mucoromycota</taxon>
        <taxon>Mortierellomycotina</taxon>
        <taxon>Mortierellomycetes</taxon>
        <taxon>Mortierellales</taxon>
        <taxon>Mortierellaceae</taxon>
        <taxon>Entomortierella</taxon>
    </lineage>
</organism>
<dbReference type="Proteomes" id="UP000703661">
    <property type="component" value="Unassembled WGS sequence"/>
</dbReference>
<evidence type="ECO:0000256" key="1">
    <source>
        <dbReference type="ARBA" id="ARBA00023125"/>
    </source>
</evidence>
<evidence type="ECO:0000313" key="5">
    <source>
        <dbReference type="EMBL" id="KAG0016916.1"/>
    </source>
</evidence>
<reference evidence="5" key="1">
    <citation type="journal article" date="2020" name="Fungal Divers.">
        <title>Resolving the Mortierellaceae phylogeny through synthesis of multi-gene phylogenetics and phylogenomics.</title>
        <authorList>
            <person name="Vandepol N."/>
            <person name="Liber J."/>
            <person name="Desiro A."/>
            <person name="Na H."/>
            <person name="Kennedy M."/>
            <person name="Barry K."/>
            <person name="Grigoriev I.V."/>
            <person name="Miller A.N."/>
            <person name="O'Donnell K."/>
            <person name="Stajich J.E."/>
            <person name="Bonito G."/>
        </authorList>
    </citation>
    <scope>NUCLEOTIDE SEQUENCE</scope>
    <source>
        <strain evidence="5">NRRL 2769</strain>
    </source>
</reference>
<sequence length="250" mass="27295">MRFSIACLAAMLAAISTSSAAPELIPYGICTCFAPKYGASCCIPAQGGMYGNVCQTKDFGKSVQRFKDCCARSGGHDKCKIGYRHPGGHWPADDTYNCKNPFYIPDAKALGYIVVGVNEYYTSKKCPLCENFVAQVEIRQLFCKKCKTFLHRDVMAGHNIANVVRGHLIHQECPLYLQPKDAEGRYPWMEEDEGTIETSSSTSPPVVSKSSSSSARGCKRGAPAEEELTAEGRERKTSKKGTVRPSLDAA</sequence>
<evidence type="ECO:0000256" key="2">
    <source>
        <dbReference type="SAM" id="MobiDB-lite"/>
    </source>
</evidence>
<evidence type="ECO:0000259" key="4">
    <source>
        <dbReference type="Pfam" id="PF07282"/>
    </source>
</evidence>
<comment type="caution">
    <text evidence="5">The sequence shown here is derived from an EMBL/GenBank/DDBJ whole genome shotgun (WGS) entry which is preliminary data.</text>
</comment>
<feature type="signal peptide" evidence="3">
    <location>
        <begin position="1"/>
        <end position="20"/>
    </location>
</feature>
<protein>
    <recommendedName>
        <fullName evidence="4">Cas12f1-like TNB domain-containing protein</fullName>
    </recommendedName>
</protein>
<dbReference type="GO" id="GO:0003677">
    <property type="term" value="F:DNA binding"/>
    <property type="evidence" value="ECO:0007669"/>
    <property type="project" value="UniProtKB-KW"/>
</dbReference>